<evidence type="ECO:0000313" key="3">
    <source>
        <dbReference type="Proteomes" id="UP000719412"/>
    </source>
</evidence>
<dbReference type="Proteomes" id="UP000719412">
    <property type="component" value="Unassembled WGS sequence"/>
</dbReference>
<feature type="region of interest" description="Disordered" evidence="1">
    <location>
        <begin position="440"/>
        <end position="459"/>
    </location>
</feature>
<protein>
    <submittedName>
        <fullName evidence="2">Uncharacterized protein</fullName>
    </submittedName>
</protein>
<feature type="compositionally biased region" description="Polar residues" evidence="1">
    <location>
        <begin position="445"/>
        <end position="459"/>
    </location>
</feature>
<keyword evidence="3" id="KW-1185">Reference proteome</keyword>
<dbReference type="EMBL" id="JABDTM020027437">
    <property type="protein sequence ID" value="KAH0810537.1"/>
    <property type="molecule type" value="Genomic_DNA"/>
</dbReference>
<reference evidence="2" key="1">
    <citation type="journal article" date="2020" name="J Insects Food Feed">
        <title>The yellow mealworm (Tenebrio molitor) genome: a resource for the emerging insects as food and feed industry.</title>
        <authorList>
            <person name="Eriksson T."/>
            <person name="Andere A."/>
            <person name="Kelstrup H."/>
            <person name="Emery V."/>
            <person name="Picard C."/>
        </authorList>
    </citation>
    <scope>NUCLEOTIDE SEQUENCE</scope>
    <source>
        <strain evidence="2">Stoneville</strain>
        <tissue evidence="2">Whole head</tissue>
    </source>
</reference>
<comment type="caution">
    <text evidence="2">The sequence shown here is derived from an EMBL/GenBank/DDBJ whole genome shotgun (WGS) entry which is preliminary data.</text>
</comment>
<evidence type="ECO:0000256" key="1">
    <source>
        <dbReference type="SAM" id="MobiDB-lite"/>
    </source>
</evidence>
<proteinExistence type="predicted"/>
<dbReference type="AlphaFoldDB" id="A0A8J6H9X2"/>
<name>A0A8J6H9X2_TENMO</name>
<gene>
    <name evidence="2" type="ORF">GEV33_012254</name>
</gene>
<sequence>MAQYFRWMKSNKKEEIPFVKPRSHSLDARGVDASDIRRLALVNKAAQQLAGESSNFCLLLRERIYIFAKLKDSNVSIIRVELTGNCNPDVNCGVAPTDGVVRNSFNVVERRRKSLAGVRCCFPHFNSSEVFEAEITNFATPGPVCDDAVSRVCGSSGLLRAELEIRRCDVSTIITDCGKTSPPSLRVARPVVFCSYRLSCLTGNRDSNCTSTGLRRDRNHLTRTVNNRPNELGGGVDRLFVLGGIPEARERTWRTLSIQAVFGRGQNAEGVCPNFVSRGGRFLAFPVEFFPTFSNTISGSGGGNNIISESVIRKGARNSCTPGSRMSVRSSSSGQYQFVDEQNLRSKVIGVCDRFIHANIQLQYLFQSRAYNIDKSGCGHGLKMQSFSNLLHLNNQQHSLHSHNKYHNHHIYNHHFHHGNVGPAFTTNVENCHEIPSKDPVLDTGNASLGTSPKVEYSSSPKNNFLHKNHNHHHHSIQELIRHFGKKVQHWRTDAGYRRSSCTEDGNKYEEDFRSRSKSLDAATGRRVLGDCEATYRIYDAILKEGAHLRQRSLDTERRRQSLGTILPHRASDAFVDPYHAAILFRDARGQPKFRFRAKLDGEMHPPAVIISRTKTSRSCSVSFAGKRLVCGHVTSESGAKDKAREARLGPSTPSVFRPEQGRNVFTCEDPTRFVFPMFINSMVDAGVVPLGSLHFYLYNRYGSTDDLMCLLSMVNVCGFSSELRDNAEAPRRACSRTILIIFRDGVEDERWCLMQHSVKTGPDLFVSCKFNFTPL</sequence>
<organism evidence="2 3">
    <name type="scientific">Tenebrio molitor</name>
    <name type="common">Yellow mealworm beetle</name>
    <dbReference type="NCBI Taxonomy" id="7067"/>
    <lineage>
        <taxon>Eukaryota</taxon>
        <taxon>Metazoa</taxon>
        <taxon>Ecdysozoa</taxon>
        <taxon>Arthropoda</taxon>
        <taxon>Hexapoda</taxon>
        <taxon>Insecta</taxon>
        <taxon>Pterygota</taxon>
        <taxon>Neoptera</taxon>
        <taxon>Endopterygota</taxon>
        <taxon>Coleoptera</taxon>
        <taxon>Polyphaga</taxon>
        <taxon>Cucujiformia</taxon>
        <taxon>Tenebrionidae</taxon>
        <taxon>Tenebrio</taxon>
    </lineage>
</organism>
<evidence type="ECO:0000313" key="2">
    <source>
        <dbReference type="EMBL" id="KAH0810537.1"/>
    </source>
</evidence>
<reference evidence="2" key="2">
    <citation type="submission" date="2021-08" db="EMBL/GenBank/DDBJ databases">
        <authorList>
            <person name="Eriksson T."/>
        </authorList>
    </citation>
    <scope>NUCLEOTIDE SEQUENCE</scope>
    <source>
        <strain evidence="2">Stoneville</strain>
        <tissue evidence="2">Whole head</tissue>
    </source>
</reference>
<accession>A0A8J6H9X2</accession>